<evidence type="ECO:0000256" key="1">
    <source>
        <dbReference type="RuleBase" id="RU004466"/>
    </source>
</evidence>
<evidence type="ECO:0000313" key="2">
    <source>
        <dbReference type="EMBL" id="KKS94823.1"/>
    </source>
</evidence>
<comment type="caution">
    <text evidence="2">The sequence shown here is derived from an EMBL/GenBank/DDBJ whole genome shotgun (WGS) entry which is preliminary data.</text>
</comment>
<keyword evidence="1" id="KW-0808">Transferase</keyword>
<dbReference type="InterPro" id="IPR000092">
    <property type="entry name" value="Polyprenyl_synt"/>
</dbReference>
<dbReference type="GO" id="GO:0004659">
    <property type="term" value="F:prenyltransferase activity"/>
    <property type="evidence" value="ECO:0007669"/>
    <property type="project" value="InterPro"/>
</dbReference>
<protein>
    <recommendedName>
        <fullName evidence="4">Polyprenyl synthetase</fullName>
    </recommendedName>
</protein>
<reference evidence="2 3" key="1">
    <citation type="journal article" date="2015" name="Nature">
        <title>rRNA introns, odd ribosomes, and small enigmatic genomes across a large radiation of phyla.</title>
        <authorList>
            <person name="Brown C.T."/>
            <person name="Hug L.A."/>
            <person name="Thomas B.C."/>
            <person name="Sharon I."/>
            <person name="Castelle C.J."/>
            <person name="Singh A."/>
            <person name="Wilkins M.J."/>
            <person name="Williams K.H."/>
            <person name="Banfield J.F."/>
        </authorList>
    </citation>
    <scope>NUCLEOTIDE SEQUENCE [LARGE SCALE GENOMIC DNA]</scope>
</reference>
<dbReference type="SUPFAM" id="SSF48576">
    <property type="entry name" value="Terpenoid synthases"/>
    <property type="match status" value="1"/>
</dbReference>
<dbReference type="InterPro" id="IPR008949">
    <property type="entry name" value="Isoprenoid_synthase_dom_sf"/>
</dbReference>
<accession>A0A0G1G760</accession>
<comment type="similarity">
    <text evidence="1">Belongs to the FPP/GGPP synthase family.</text>
</comment>
<organism evidence="2 3">
    <name type="scientific">Candidatus Collierbacteria bacterium GW2011_GWC2_43_12</name>
    <dbReference type="NCBI Taxonomy" id="1618390"/>
    <lineage>
        <taxon>Bacteria</taxon>
        <taxon>Candidatus Collieribacteriota</taxon>
    </lineage>
</organism>
<gene>
    <name evidence="2" type="ORF">UV68_C0002G0023</name>
</gene>
<dbReference type="AlphaFoldDB" id="A0A0G1G760"/>
<name>A0A0G1G760_9BACT</name>
<dbReference type="Pfam" id="PF00348">
    <property type="entry name" value="polyprenyl_synt"/>
    <property type="match status" value="1"/>
</dbReference>
<dbReference type="Proteomes" id="UP000033980">
    <property type="component" value="Unassembled WGS sequence"/>
</dbReference>
<dbReference type="GO" id="GO:0008299">
    <property type="term" value="P:isoprenoid biosynthetic process"/>
    <property type="evidence" value="ECO:0007669"/>
    <property type="project" value="InterPro"/>
</dbReference>
<dbReference type="Gene3D" id="1.10.600.10">
    <property type="entry name" value="Farnesyl Diphosphate Synthase"/>
    <property type="match status" value="1"/>
</dbReference>
<proteinExistence type="inferred from homology"/>
<evidence type="ECO:0000313" key="3">
    <source>
        <dbReference type="Proteomes" id="UP000033980"/>
    </source>
</evidence>
<dbReference type="EMBL" id="LCFK01000002">
    <property type="protein sequence ID" value="KKS94823.1"/>
    <property type="molecule type" value="Genomic_DNA"/>
</dbReference>
<sequence>MNELVNTIREKTEFRLHDDVVKKLFDAYCNYGILDSVSQILSEVPQRVLEPIIHTLGSHVTKEKPVFTYSVLQSVGQDKKTSVQVGAIVDLLWTLSLMYDDMFDQDLKRSGLPAAWVEFGSDFAYQSAQAGFEAVKKMVSRYFCDDASQVIDKLVVMGIGSLKAHRDLKPGASKSELLDNYRLRALFHTALPFVLIDQVPDDKNVSFLAIENVNLAGQIMNDLKDVSPKYIWLREGFSDIRSGVMSIPLAILIERLNTEDKTRTLGLFGNGEMSEIDKRFVIDSFVTSGTLADSINMTKEIYNASLDQFHSVLKPEFRIFIDEWILSKKQQLDNLV</sequence>
<evidence type="ECO:0008006" key="4">
    <source>
        <dbReference type="Google" id="ProtNLM"/>
    </source>
</evidence>